<organism evidence="1 2">
    <name type="scientific">Lasallia pustulata</name>
    <dbReference type="NCBI Taxonomy" id="136370"/>
    <lineage>
        <taxon>Eukaryota</taxon>
        <taxon>Fungi</taxon>
        <taxon>Dikarya</taxon>
        <taxon>Ascomycota</taxon>
        <taxon>Pezizomycotina</taxon>
        <taxon>Lecanoromycetes</taxon>
        <taxon>OSLEUM clade</taxon>
        <taxon>Umbilicariomycetidae</taxon>
        <taxon>Umbilicariales</taxon>
        <taxon>Umbilicariaceae</taxon>
        <taxon>Lasallia</taxon>
    </lineage>
</organism>
<proteinExistence type="predicted"/>
<name>A0A1W5CVD2_9LECA</name>
<keyword evidence="2" id="KW-1185">Reference proteome</keyword>
<dbReference type="Proteomes" id="UP000192927">
    <property type="component" value="Unassembled WGS sequence"/>
</dbReference>
<reference evidence="2" key="1">
    <citation type="submission" date="2017-03" db="EMBL/GenBank/DDBJ databases">
        <authorList>
            <person name="Sharma R."/>
            <person name="Thines M."/>
        </authorList>
    </citation>
    <scope>NUCLEOTIDE SEQUENCE [LARGE SCALE GENOMIC DNA]</scope>
</reference>
<dbReference type="AlphaFoldDB" id="A0A1W5CVD2"/>
<protein>
    <submittedName>
        <fullName evidence="1">Uncharacterized protein</fullName>
    </submittedName>
</protein>
<accession>A0A1W5CVD2</accession>
<dbReference type="EMBL" id="FWEW01000400">
    <property type="protein sequence ID" value="SLM34742.1"/>
    <property type="molecule type" value="Genomic_DNA"/>
</dbReference>
<evidence type="ECO:0000313" key="2">
    <source>
        <dbReference type="Proteomes" id="UP000192927"/>
    </source>
</evidence>
<sequence>MEQVSTTSPAKDKQPVRLQTNGYLDHAFSIFKARQHPIVLLEESALRWMGVRVSPEEDLDLLLRDSDMQIIMADLLATDQFDLVEQNLDIRLSDTYTQQVPRLRFKTNDNISYGCISLWSERVYMLNINSEKIEVLDTYPWNVVLMEERFDLHPSCAQAASISYTTCISKGVMVLPPTLARSADMKYPIYIPTIPRILDALLDQARYRITYAENFPGKGGNRPSYHLSNFVRYLHLEKPQQRKRLLPELAERNRGAMEAVINKFKRKPLLTLASFQQMELGKTFR</sequence>
<evidence type="ECO:0000313" key="1">
    <source>
        <dbReference type="EMBL" id="SLM34742.1"/>
    </source>
</evidence>